<sequence precursor="true">MHKLFKLASVALVSASLAGTALEAVNIVSNTGT</sequence>
<dbReference type="EMBL" id="JWHT01000088">
    <property type="protein sequence ID" value="KIU18970.1"/>
    <property type="molecule type" value="Genomic_DNA"/>
</dbReference>
<evidence type="ECO:0000313" key="2">
    <source>
        <dbReference type="Proteomes" id="UP000032289"/>
    </source>
</evidence>
<protein>
    <submittedName>
        <fullName evidence="1">Uncharacterized protein</fullName>
    </submittedName>
</protein>
<reference evidence="1 2" key="1">
    <citation type="journal article" date="2015" name="Microbiology (Mosc.)">
        <title>Genomics of the Weissella cibaria species with an examination of its metabolic traits.</title>
        <authorList>
            <person name="Lynch K.M."/>
            <person name="Lucid A."/>
            <person name="Arendt E.K."/>
            <person name="Sleator R.D."/>
            <person name="Lucey B."/>
            <person name="Coffey A."/>
        </authorList>
    </citation>
    <scope>NUCLEOTIDE SEQUENCE [LARGE SCALE GENOMIC DNA]</scope>
    <source>
        <strain evidence="1 2">AB3b</strain>
    </source>
</reference>
<evidence type="ECO:0000313" key="1">
    <source>
        <dbReference type="EMBL" id="KIU18970.1"/>
    </source>
</evidence>
<accession>A0A0D1LE22</accession>
<proteinExistence type="predicted"/>
<name>A0A0D1LE22_9LACO</name>
<dbReference type="Proteomes" id="UP000032289">
    <property type="component" value="Unassembled WGS sequence"/>
</dbReference>
<comment type="caution">
    <text evidence="1">The sequence shown here is derived from an EMBL/GenBank/DDBJ whole genome shotgun (WGS) entry which is preliminary data.</text>
</comment>
<dbReference type="AlphaFoldDB" id="A0A0D1LE22"/>
<organism evidence="1 2">
    <name type="scientific">Weissella cibaria</name>
    <dbReference type="NCBI Taxonomy" id="137591"/>
    <lineage>
        <taxon>Bacteria</taxon>
        <taxon>Bacillati</taxon>
        <taxon>Bacillota</taxon>
        <taxon>Bacilli</taxon>
        <taxon>Lactobacillales</taxon>
        <taxon>Lactobacillaceae</taxon>
        <taxon>Weissella</taxon>
    </lineage>
</organism>
<gene>
    <name evidence="1" type="ORF">ab3b_02433</name>
</gene>
<dbReference type="PATRIC" id="fig|137591.24.peg.2398"/>